<dbReference type="SMART" id="SM00710">
    <property type="entry name" value="PbH1"/>
    <property type="match status" value="4"/>
</dbReference>
<gene>
    <name evidence="2" type="ORF">OB919_04270</name>
</gene>
<feature type="region of interest" description="Disordered" evidence="1">
    <location>
        <begin position="427"/>
        <end position="477"/>
    </location>
</feature>
<dbReference type="RefSeq" id="WP_342806733.1">
    <property type="nucleotide sequence ID" value="NZ_JAOPJZ010000002.1"/>
</dbReference>
<dbReference type="InterPro" id="IPR012334">
    <property type="entry name" value="Pectin_lyas_fold"/>
</dbReference>
<name>A0AAP2Z5N3_9EURY</name>
<dbReference type="EMBL" id="JAOPJZ010000002">
    <property type="protein sequence ID" value="MCU4751202.1"/>
    <property type="molecule type" value="Genomic_DNA"/>
</dbReference>
<feature type="compositionally biased region" description="Basic and acidic residues" evidence="1">
    <location>
        <begin position="455"/>
        <end position="464"/>
    </location>
</feature>
<evidence type="ECO:0000313" key="3">
    <source>
        <dbReference type="Proteomes" id="UP001321047"/>
    </source>
</evidence>
<comment type="caution">
    <text evidence="2">The sequence shown here is derived from an EMBL/GenBank/DDBJ whole genome shotgun (WGS) entry which is preliminary data.</text>
</comment>
<keyword evidence="3" id="KW-1185">Reference proteome</keyword>
<protein>
    <submittedName>
        <fullName evidence="2">Right-handed parallel beta-helix repeat-containing protein</fullName>
    </submittedName>
</protein>
<feature type="compositionally biased region" description="Acidic residues" evidence="1">
    <location>
        <begin position="584"/>
        <end position="642"/>
    </location>
</feature>
<dbReference type="Gene3D" id="2.160.20.10">
    <property type="entry name" value="Single-stranded right-handed beta-helix, Pectin lyase-like"/>
    <property type="match status" value="1"/>
</dbReference>
<dbReference type="InterPro" id="IPR006626">
    <property type="entry name" value="PbH1"/>
</dbReference>
<accession>A0AAP2Z5N3</accession>
<sequence length="673" mass="71752">MTGSVAADDDYDVVLDIVDDLDADNTGGEPINDALAEAVEHDSVKVTFPSGEYVIHEGEGGNGFARWDFGEGDEVDRVGKLALVGADDTVLRPLDGGRHSILTLWGRDITVQNFRIDQTGDDTSTGITTVAEEQLLVSNIHFDGKVTGDYVETPHWQSDDYDESVVPEDPTCVIPGLLNEDGVGRIENVRAPDGVESHSRKGAVWVNFLHAGDLLFERCEFSNFSDNAIYGSPPGLPHGNGGAVRVENCYFKNNNVTAIRLGTPGSYAKHCTVVTEADEIPATPWGAITSRAGWIWYDFEGTYEDIDVVHDHANGQGIVEESSHDGWLEVRDSRFELNNGGANAIRYVEGGSELTLENLSITGSASSDAAIRLGNCALDAENVCIHQTGSGRDGFSLSSVTGTIADSVIDVTGDQFVASGSTDVAVTNLHDEGDCPSPDPNHDFDSVSPGPTPSRPDDTGRDETVTGDAAGDEDGADVDHDFRFSAVEMEEAVPYQEGPYQIGSATVTNHGDETATAPVGVWSDFFEDFLGSDVAREEVTLEPGESTTVTFYLEGEISSPGAVYEGLKISTLSDEYVFDIEILEADDAPEEEPDDAGGDEGDSSEEEADDSSEEETADDDAVDTDDDEESDPEQEIPGDDDGSPGFTGIITLGALAASSAAMIRRLRSDGDEQ</sequence>
<feature type="region of interest" description="Disordered" evidence="1">
    <location>
        <begin position="584"/>
        <end position="650"/>
    </location>
</feature>
<evidence type="ECO:0000313" key="2">
    <source>
        <dbReference type="EMBL" id="MCU4751202.1"/>
    </source>
</evidence>
<dbReference type="InterPro" id="IPR011050">
    <property type="entry name" value="Pectin_lyase_fold/virulence"/>
</dbReference>
<dbReference type="Proteomes" id="UP001321047">
    <property type="component" value="Unassembled WGS sequence"/>
</dbReference>
<organism evidence="2 3">
    <name type="scientific">Natronosalvus hydrolyticus</name>
    <dbReference type="NCBI Taxonomy" id="2979988"/>
    <lineage>
        <taxon>Archaea</taxon>
        <taxon>Methanobacteriati</taxon>
        <taxon>Methanobacteriota</taxon>
        <taxon>Stenosarchaea group</taxon>
        <taxon>Halobacteria</taxon>
        <taxon>Halobacteriales</taxon>
        <taxon>Natrialbaceae</taxon>
        <taxon>Natronosalvus</taxon>
    </lineage>
</organism>
<reference evidence="2 3" key="1">
    <citation type="submission" date="2022-09" db="EMBL/GenBank/DDBJ databases">
        <title>Enrichment on poylsaccharides allowed isolation of novel metabolic and taxonomic groups of Haloarchaea.</title>
        <authorList>
            <person name="Sorokin D.Y."/>
            <person name="Elcheninov A.G."/>
            <person name="Khizhniak T.V."/>
            <person name="Kolganova T.V."/>
            <person name="Kublanov I.V."/>
        </authorList>
    </citation>
    <scope>NUCLEOTIDE SEQUENCE [LARGE SCALE GENOMIC DNA]</scope>
    <source>
        <strain evidence="2 3">AArc-curdl1</strain>
    </source>
</reference>
<proteinExistence type="predicted"/>
<dbReference type="AlphaFoldDB" id="A0AAP2Z5N3"/>
<dbReference type="SUPFAM" id="SSF51126">
    <property type="entry name" value="Pectin lyase-like"/>
    <property type="match status" value="2"/>
</dbReference>
<evidence type="ECO:0000256" key="1">
    <source>
        <dbReference type="SAM" id="MobiDB-lite"/>
    </source>
</evidence>